<dbReference type="Proteomes" id="UP000232688">
    <property type="component" value="Unassembled WGS sequence"/>
</dbReference>
<dbReference type="InterPro" id="IPR017441">
    <property type="entry name" value="Protein_kinase_ATP_BS"/>
</dbReference>
<dbReference type="SUPFAM" id="SSF56112">
    <property type="entry name" value="Protein kinase-like (PK-like)"/>
    <property type="match status" value="2"/>
</dbReference>
<dbReference type="InterPro" id="IPR059179">
    <property type="entry name" value="MLKL-like_MCAfunc"/>
</dbReference>
<dbReference type="Gene3D" id="1.20.930.20">
    <property type="entry name" value="Adaptor protein Cbl, N-terminal domain"/>
    <property type="match status" value="1"/>
</dbReference>
<accession>A0A2N0RR17</accession>
<feature type="domain" description="Protein kinase" evidence="6">
    <location>
        <begin position="198"/>
        <end position="458"/>
    </location>
</feature>
<dbReference type="InterPro" id="IPR011009">
    <property type="entry name" value="Kinase-like_dom_sf"/>
</dbReference>
<dbReference type="PROSITE" id="PS50011">
    <property type="entry name" value="PROTEIN_KINASE_DOM"/>
    <property type="match status" value="2"/>
</dbReference>
<dbReference type="InterPro" id="IPR036537">
    <property type="entry name" value="Adaptor_Cbl_N_dom_sf"/>
</dbReference>
<dbReference type="GO" id="GO:0004674">
    <property type="term" value="F:protein serine/threonine kinase activity"/>
    <property type="evidence" value="ECO:0007669"/>
    <property type="project" value="TreeGrafter"/>
</dbReference>
<dbReference type="CDD" id="cd21037">
    <property type="entry name" value="MLKL_NTD"/>
    <property type="match status" value="1"/>
</dbReference>
<dbReference type="InterPro" id="IPR051681">
    <property type="entry name" value="Ser/Thr_Kinases-Pseudokinases"/>
</dbReference>
<dbReference type="Pfam" id="PF07714">
    <property type="entry name" value="PK_Tyr_Ser-Thr"/>
    <property type="match status" value="2"/>
</dbReference>
<reference evidence="7 8" key="1">
    <citation type="submission" date="2017-10" db="EMBL/GenBank/DDBJ databases">
        <title>Extensive intraspecific genome diversity in a model arbuscular mycorrhizal fungus.</title>
        <authorList>
            <person name="Chen E.C.H."/>
            <person name="Morin E."/>
            <person name="Baudet D."/>
            <person name="Noel J."/>
            <person name="Ndikumana S."/>
            <person name="Charron P."/>
            <person name="St-Onge C."/>
            <person name="Giorgi J."/>
            <person name="Grigoriev I.V."/>
            <person name="Roux C."/>
            <person name="Martin F.M."/>
            <person name="Corradi N."/>
        </authorList>
    </citation>
    <scope>NUCLEOTIDE SEQUENCE [LARGE SCALE GENOMIC DNA]</scope>
    <source>
        <strain evidence="7 8">A1</strain>
    </source>
</reference>
<evidence type="ECO:0000259" key="6">
    <source>
        <dbReference type="PROSITE" id="PS50011"/>
    </source>
</evidence>
<dbReference type="InterPro" id="IPR001245">
    <property type="entry name" value="Ser-Thr/Tyr_kinase_cat_dom"/>
</dbReference>
<evidence type="ECO:0000256" key="2">
    <source>
        <dbReference type="ARBA" id="ARBA00022741"/>
    </source>
</evidence>
<dbReference type="Gene3D" id="1.10.510.10">
    <property type="entry name" value="Transferase(Phosphotransferase) domain 1"/>
    <property type="match status" value="2"/>
</dbReference>
<dbReference type="InterPro" id="IPR000719">
    <property type="entry name" value="Prot_kinase_dom"/>
</dbReference>
<comment type="caution">
    <text evidence="7">The sequence shown here is derived from an EMBL/GenBank/DDBJ whole genome shotgun (WGS) entry which is preliminary data.</text>
</comment>
<proteinExistence type="predicted"/>
<protein>
    <submittedName>
        <fullName evidence="7">Kinase-like protein</fullName>
    </submittedName>
</protein>
<dbReference type="VEuPathDB" id="FungiDB:RhiirFUN_026594"/>
<feature type="domain" description="Protein kinase" evidence="6">
    <location>
        <begin position="517"/>
        <end position="776"/>
    </location>
</feature>
<dbReference type="GO" id="GO:0007166">
    <property type="term" value="P:cell surface receptor signaling pathway"/>
    <property type="evidence" value="ECO:0007669"/>
    <property type="project" value="InterPro"/>
</dbReference>
<reference evidence="7 8" key="2">
    <citation type="submission" date="2017-10" db="EMBL/GenBank/DDBJ databases">
        <title>Genome analyses suggest a sexual origin of heterokaryosis in a supposedly ancient asexual fungus.</title>
        <authorList>
            <person name="Corradi N."/>
            <person name="Sedzielewska K."/>
            <person name="Noel J."/>
            <person name="Charron P."/>
            <person name="Farinelli L."/>
            <person name="Marton T."/>
            <person name="Kruger M."/>
            <person name="Pelin A."/>
            <person name="Brachmann A."/>
            <person name="Corradi N."/>
        </authorList>
    </citation>
    <scope>NUCLEOTIDE SEQUENCE [LARGE SCALE GENOMIC DNA]</scope>
    <source>
        <strain evidence="7 8">A1</strain>
    </source>
</reference>
<dbReference type="EMBL" id="LLXH01000518">
    <property type="protein sequence ID" value="PKC65725.1"/>
    <property type="molecule type" value="Genomic_DNA"/>
</dbReference>
<evidence type="ECO:0000313" key="8">
    <source>
        <dbReference type="Proteomes" id="UP000232688"/>
    </source>
</evidence>
<keyword evidence="3 7" id="KW-0418">Kinase</keyword>
<dbReference type="GO" id="GO:0005524">
    <property type="term" value="F:ATP binding"/>
    <property type="evidence" value="ECO:0007669"/>
    <property type="project" value="UniProtKB-UniRule"/>
</dbReference>
<dbReference type="PANTHER" id="PTHR44329">
    <property type="entry name" value="SERINE/THREONINE-PROTEIN KINASE TNNI3K-RELATED"/>
    <property type="match status" value="1"/>
</dbReference>
<keyword evidence="1" id="KW-0808">Transferase</keyword>
<name>A0A2N0RR17_9GLOM</name>
<dbReference type="VEuPathDB" id="FungiDB:FUN_001343"/>
<evidence type="ECO:0000256" key="4">
    <source>
        <dbReference type="ARBA" id="ARBA00022840"/>
    </source>
</evidence>
<dbReference type="PANTHER" id="PTHR44329:SF288">
    <property type="entry name" value="MITOGEN-ACTIVATED PROTEIN KINASE KINASE KINASE 20"/>
    <property type="match status" value="1"/>
</dbReference>
<keyword evidence="2 5" id="KW-0547">Nucleotide-binding</keyword>
<gene>
    <name evidence="7" type="ORF">RhiirA1_460670</name>
</gene>
<dbReference type="PRINTS" id="PR00109">
    <property type="entry name" value="TYRKINASE"/>
</dbReference>
<sequence length="837" mass="96520">MTNNVNYDGKHKVVENMLEGVGMSLNALEDTDTVTNTIVPFSKFIPLTTEVAKLLDQIMKLYHSAEHNKRICGALIDRVSAAESAIRNLKIRSEQNENFFNQKKLILLQTLINNIHQIKRFVEEVGQLKGLIKYAPVKSIEKKFKELCGDFDSNAAALNFANTVDSRNQAENDKNALRQDMDYLIKYIDEILGGMTNINKYEDTSEARGNKIRKCVNKKNGEIVGFKCIADEKDNEGSMNSVKDQIFILEKLLVCDNILKFYGVIYDEERWYLITEWAELGNLKEYYNNYDFDVKKKLRFAADIARGLNFLRAIKIVHRDIRAENILITANEIAKIANFKSSRTFDRETKELSAIQETVRYLAPEMLGQRRVKYTTRCEVYSFGILLWEIAEQKTPYENYNDILKITDLVVRQKYREPFSLGNGLPKKYQEIAKEAVEHDPCYRPGFSKIFTTLQELYKNYGIPSPLSSYHGKVLNQKHQPDKVIAKANINDADNYSDWLEKSIAEEFITNYDYSEFEIIRKIGKGSFGSVCCAYWKNTDQVFALKSFKGVKTTLKEVVNEIKLQKKVDFHENILQFYGITMIKKDDKIQKYALVLEYADSDTLRTYLRDHFNDLRWDDKYQFAFQLASAIECIHKCGIIHCDLHSDNVFIHQKKIKLADFGLSRKISNSSNNSKMFGSIPYVDPKKLNCQQNYKLNEKSDVYSFGVLMWQISSGKQPYGDNYDVSLALSIIDGKREEIIDGTPAEYSKLYTECWENEPNKRPDMQDIVSTLKAIISPKQNDTNFDYVNEKDVLLEKSKAILKLNEETIDINKSLAICSDITISNNVESENNLSLQN</sequence>
<evidence type="ECO:0000313" key="7">
    <source>
        <dbReference type="EMBL" id="PKC65725.1"/>
    </source>
</evidence>
<dbReference type="InterPro" id="IPR020635">
    <property type="entry name" value="Tyr_kinase_cat_dom"/>
</dbReference>
<dbReference type="SMART" id="SM00219">
    <property type="entry name" value="TyrKc"/>
    <property type="match status" value="2"/>
</dbReference>
<dbReference type="GO" id="GO:0004713">
    <property type="term" value="F:protein tyrosine kinase activity"/>
    <property type="evidence" value="ECO:0007669"/>
    <property type="project" value="InterPro"/>
</dbReference>
<evidence type="ECO:0000256" key="5">
    <source>
        <dbReference type="PROSITE-ProRule" id="PRU10141"/>
    </source>
</evidence>
<dbReference type="PROSITE" id="PS00107">
    <property type="entry name" value="PROTEIN_KINASE_ATP"/>
    <property type="match status" value="1"/>
</dbReference>
<keyword evidence="4 5" id="KW-0067">ATP-binding</keyword>
<dbReference type="AlphaFoldDB" id="A0A2N0RR17"/>
<organism evidence="7 8">
    <name type="scientific">Rhizophagus irregularis</name>
    <dbReference type="NCBI Taxonomy" id="588596"/>
    <lineage>
        <taxon>Eukaryota</taxon>
        <taxon>Fungi</taxon>
        <taxon>Fungi incertae sedis</taxon>
        <taxon>Mucoromycota</taxon>
        <taxon>Glomeromycotina</taxon>
        <taxon>Glomeromycetes</taxon>
        <taxon>Glomerales</taxon>
        <taxon>Glomeraceae</taxon>
        <taxon>Rhizophagus</taxon>
    </lineage>
</organism>
<dbReference type="VEuPathDB" id="FungiDB:RhiirA1_460670"/>
<feature type="binding site" evidence="5">
    <location>
        <position position="546"/>
    </location>
    <ligand>
        <name>ATP</name>
        <dbReference type="ChEBI" id="CHEBI:30616"/>
    </ligand>
</feature>
<evidence type="ECO:0000256" key="3">
    <source>
        <dbReference type="ARBA" id="ARBA00022777"/>
    </source>
</evidence>
<evidence type="ECO:0000256" key="1">
    <source>
        <dbReference type="ARBA" id="ARBA00022679"/>
    </source>
</evidence>
<dbReference type="InterPro" id="IPR008266">
    <property type="entry name" value="Tyr_kinase_AS"/>
</dbReference>
<dbReference type="PROSITE" id="PS00109">
    <property type="entry name" value="PROTEIN_KINASE_TYR"/>
    <property type="match status" value="1"/>
</dbReference>